<keyword evidence="4" id="KW-0442">Lipid degradation</keyword>
<evidence type="ECO:0000259" key="7">
    <source>
        <dbReference type="Pfam" id="PF04083"/>
    </source>
</evidence>
<evidence type="ECO:0000256" key="3">
    <source>
        <dbReference type="ARBA" id="ARBA00022801"/>
    </source>
</evidence>
<protein>
    <recommendedName>
        <fullName evidence="7">Partial AB-hydrolase lipase domain-containing protein</fullName>
    </recommendedName>
</protein>
<dbReference type="GO" id="GO:0016042">
    <property type="term" value="P:lipid catabolic process"/>
    <property type="evidence" value="ECO:0007669"/>
    <property type="project" value="UniProtKB-KW"/>
</dbReference>
<organism evidence="8 9">
    <name type="scientific">Nasonia vitripennis</name>
    <name type="common">Parasitic wasp</name>
    <dbReference type="NCBI Taxonomy" id="7425"/>
    <lineage>
        <taxon>Eukaryota</taxon>
        <taxon>Metazoa</taxon>
        <taxon>Ecdysozoa</taxon>
        <taxon>Arthropoda</taxon>
        <taxon>Hexapoda</taxon>
        <taxon>Insecta</taxon>
        <taxon>Pterygota</taxon>
        <taxon>Neoptera</taxon>
        <taxon>Endopterygota</taxon>
        <taxon>Hymenoptera</taxon>
        <taxon>Apocrita</taxon>
        <taxon>Proctotrupomorpha</taxon>
        <taxon>Chalcidoidea</taxon>
        <taxon>Pteromalidae</taxon>
        <taxon>Pteromalinae</taxon>
        <taxon>Nasonia</taxon>
    </lineage>
</organism>
<evidence type="ECO:0000256" key="2">
    <source>
        <dbReference type="ARBA" id="ARBA00022729"/>
    </source>
</evidence>
<comment type="similarity">
    <text evidence="1">Belongs to the AB hydrolase superfamily. Lipase family.</text>
</comment>
<feature type="domain" description="Partial AB-hydrolase lipase" evidence="7">
    <location>
        <begin position="1"/>
        <end position="52"/>
    </location>
</feature>
<evidence type="ECO:0000256" key="4">
    <source>
        <dbReference type="ARBA" id="ARBA00022963"/>
    </source>
</evidence>
<keyword evidence="9" id="KW-1185">Reference proteome</keyword>
<dbReference type="OrthoDB" id="6434424at2759"/>
<dbReference type="GO" id="GO:0016787">
    <property type="term" value="F:hydrolase activity"/>
    <property type="evidence" value="ECO:0007669"/>
    <property type="project" value="UniProtKB-KW"/>
</dbReference>
<dbReference type="Proteomes" id="UP000002358">
    <property type="component" value="Unassembled WGS sequence"/>
</dbReference>
<dbReference type="SMR" id="A0A7M7Q666"/>
<keyword evidence="2" id="KW-0732">Signal</keyword>
<keyword evidence="3" id="KW-0378">Hydrolase</keyword>
<dbReference type="Gene3D" id="3.40.50.1820">
    <property type="entry name" value="alpha/beta hydrolase"/>
    <property type="match status" value="1"/>
</dbReference>
<dbReference type="Pfam" id="PF04083">
    <property type="entry name" value="Abhydro_lipase"/>
    <property type="match status" value="1"/>
</dbReference>
<dbReference type="InterPro" id="IPR006693">
    <property type="entry name" value="AB_hydrolase_lipase"/>
</dbReference>
<proteinExistence type="inferred from homology"/>
<reference evidence="8" key="1">
    <citation type="submission" date="2021-01" db="UniProtKB">
        <authorList>
            <consortium name="EnsemblMetazoa"/>
        </authorList>
    </citation>
    <scope>IDENTIFICATION</scope>
</reference>
<evidence type="ECO:0000256" key="5">
    <source>
        <dbReference type="ARBA" id="ARBA00023098"/>
    </source>
</evidence>
<evidence type="ECO:0000313" key="9">
    <source>
        <dbReference type="Proteomes" id="UP000002358"/>
    </source>
</evidence>
<dbReference type="InParanoid" id="A0A7M7Q666"/>
<name>A0A7M7Q666_NASVI</name>
<dbReference type="InterPro" id="IPR029058">
    <property type="entry name" value="AB_hydrolase_fold"/>
</dbReference>
<dbReference type="PANTHER" id="PTHR11005">
    <property type="entry name" value="LYSOSOMAL ACID LIPASE-RELATED"/>
    <property type="match status" value="1"/>
</dbReference>
<evidence type="ECO:0000256" key="6">
    <source>
        <dbReference type="ARBA" id="ARBA00023180"/>
    </source>
</evidence>
<dbReference type="EnsemblMetazoa" id="XM_031925769">
    <property type="protein sequence ID" value="XP_031781629"/>
    <property type="gene ID" value="LOC116416660"/>
</dbReference>
<keyword evidence="5" id="KW-0443">Lipid metabolism</keyword>
<evidence type="ECO:0000256" key="1">
    <source>
        <dbReference type="ARBA" id="ARBA00010701"/>
    </source>
</evidence>
<dbReference type="RefSeq" id="XP_031781629.1">
    <property type="nucleotide sequence ID" value="XM_031925769.1"/>
</dbReference>
<dbReference type="FunFam" id="3.40.50.1820:FF:000057">
    <property type="entry name" value="Lipase"/>
    <property type="match status" value="1"/>
</dbReference>
<dbReference type="GeneID" id="116416660"/>
<sequence length="192" mass="21967">MIMKENYPLETHTVVTDDEYMLTVYRIPGPLGSIPVFLQHGLFESSVDWLHSGRRKSLAYILSNHGYDVWLGNARGSTYSKRHKRLSTRNPEYWDFSWNELGVYDIPACVTYVSRIANNTLCYIGHSMGTSSFTVMAAEKPHIAKNIRAMFGLAPVVYEYHIKQPILKFLSKFTKAFQVNVKLLSLGYGYLS</sequence>
<dbReference type="KEGG" id="nvi:116416660"/>
<accession>A0A7M7Q666</accession>
<evidence type="ECO:0000313" key="8">
    <source>
        <dbReference type="EnsemblMetazoa" id="XP_031781629"/>
    </source>
</evidence>
<dbReference type="AlphaFoldDB" id="A0A7M7Q666"/>
<keyword evidence="6" id="KW-0325">Glycoprotein</keyword>
<dbReference type="SUPFAM" id="SSF53474">
    <property type="entry name" value="alpha/beta-Hydrolases"/>
    <property type="match status" value="1"/>
</dbReference>